<dbReference type="Gene3D" id="3.90.190.20">
    <property type="entry name" value="Mur ligase, C-terminal domain"/>
    <property type="match status" value="1"/>
</dbReference>
<feature type="domain" description="Mur ligase central" evidence="11">
    <location>
        <begin position="115"/>
        <end position="319"/>
    </location>
</feature>
<feature type="binding site" evidence="7">
    <location>
        <position position="192"/>
    </location>
    <ligand>
        <name>UDP-N-acetyl-alpha-D-muramoyl-L-alanyl-D-glutamate</name>
        <dbReference type="ChEBI" id="CHEBI:83900"/>
    </ligand>
</feature>
<feature type="binding site" evidence="7">
    <location>
        <position position="466"/>
    </location>
    <ligand>
        <name>meso-2,6-diaminopimelate</name>
        <dbReference type="ChEBI" id="CHEBI:57791"/>
    </ligand>
</feature>
<evidence type="ECO:0000256" key="4">
    <source>
        <dbReference type="ARBA" id="ARBA00022984"/>
    </source>
</evidence>
<feature type="domain" description="Mur ligase C-terminal" evidence="10">
    <location>
        <begin position="342"/>
        <end position="468"/>
    </location>
</feature>
<comment type="caution">
    <text evidence="7">Lacks conserved residue(s) required for the propagation of feature annotation.</text>
</comment>
<dbReference type="NCBIfam" id="TIGR01085">
    <property type="entry name" value="murE"/>
    <property type="match status" value="1"/>
</dbReference>
<keyword evidence="3 7" id="KW-0133">Cell shape</keyword>
<dbReference type="GO" id="GO:0009252">
    <property type="term" value="P:peptidoglycan biosynthetic process"/>
    <property type="evidence" value="ECO:0007669"/>
    <property type="project" value="UniProtKB-UniRule"/>
</dbReference>
<dbReference type="AlphaFoldDB" id="A0A2P5T082"/>
<feature type="binding site" evidence="7">
    <location>
        <position position="30"/>
    </location>
    <ligand>
        <name>UDP-N-acetyl-alpha-D-muramoyl-L-alanyl-D-glutamate</name>
        <dbReference type="ChEBI" id="CHEBI:83900"/>
    </ligand>
</feature>
<keyword evidence="7" id="KW-0963">Cytoplasm</keyword>
<feature type="binding site" evidence="7">
    <location>
        <position position="158"/>
    </location>
    <ligand>
        <name>UDP-N-acetyl-alpha-D-muramoyl-L-alanyl-D-glutamate</name>
        <dbReference type="ChEBI" id="CHEBI:83900"/>
    </ligand>
</feature>
<dbReference type="Pfam" id="PF08245">
    <property type="entry name" value="Mur_ligase_M"/>
    <property type="match status" value="1"/>
</dbReference>
<dbReference type="SUPFAM" id="SSF53623">
    <property type="entry name" value="MurD-like peptide ligases, catalytic domain"/>
    <property type="match status" value="1"/>
</dbReference>
<feature type="binding site" evidence="7">
    <location>
        <position position="186"/>
    </location>
    <ligand>
        <name>UDP-N-acetyl-alpha-D-muramoyl-L-alanyl-D-glutamate</name>
        <dbReference type="ChEBI" id="CHEBI:83900"/>
    </ligand>
</feature>
<dbReference type="GO" id="GO:0008765">
    <property type="term" value="F:UDP-N-acetylmuramoylalanyl-D-glutamate-2,6-diaminopimelate ligase activity"/>
    <property type="evidence" value="ECO:0007669"/>
    <property type="project" value="UniProtKB-UniRule"/>
</dbReference>
<sequence>MKKNKNLYYLLNQWISNAPICFFNSMKLDSRKIKQGNLFIAIKGDISDGRNFISEAINKGAVAILAEANGIAMNGEVNIISGIPIIYFSELNQKLSTLGKVFYENPGKTQKIIGVTGTNGKTTITQLLSQWVTLLGEKSAVIGTMGYGIIGNLKKTNNTTESAIDTQKILYLLDKERINLTAMEISSHALVQYRVADILFSAGVFTNLSHDHLDYHNDMKKYALAKRSFFFEHKLNEMIINADDKIGSQWLFDLPSAIAVSIKKNYRFDINRRWLKATNIIFRKSQINIYFDSSWGSGRINSALIGNFNISNLLIALATLLSLNYPLNSLLKVSSKLLPINGRMELFVKVGKPKVILDYAHTPEALKKALIAARQYCTGKIWCLFGCGGERDKTKRPIMAAIAEKFADIIIVTQDNPRNENQYEIIKDILHGFVNLHSVYVINNRSKAINQSIRSAYYNDLILIAGKGHEEYQIIGNNRFHYSDRAIIKSSLEL</sequence>
<feature type="binding site" evidence="7">
    <location>
        <begin position="159"/>
        <end position="160"/>
    </location>
    <ligand>
        <name>UDP-N-acetyl-alpha-D-muramoyl-L-alanyl-D-glutamate</name>
        <dbReference type="ChEBI" id="CHEBI:83900"/>
    </ligand>
</feature>
<dbReference type="GO" id="GO:0008360">
    <property type="term" value="P:regulation of cell shape"/>
    <property type="evidence" value="ECO:0007669"/>
    <property type="project" value="UniProtKB-KW"/>
</dbReference>
<dbReference type="OrthoDB" id="9800958at2"/>
<dbReference type="SUPFAM" id="SSF53244">
    <property type="entry name" value="MurD-like peptide ligases, peptide-binding domain"/>
    <property type="match status" value="1"/>
</dbReference>
<keyword evidence="5 7" id="KW-0131">Cell cycle</keyword>
<dbReference type="Gene3D" id="3.40.1390.10">
    <property type="entry name" value="MurE/MurF, N-terminal domain"/>
    <property type="match status" value="1"/>
</dbReference>
<comment type="catalytic activity">
    <reaction evidence="7">
        <text>UDP-N-acetyl-alpha-D-muramoyl-L-alanyl-D-glutamate + meso-2,6-diaminopimelate + ATP = UDP-N-acetyl-alpha-D-muramoyl-L-alanyl-gamma-D-glutamyl-meso-2,6-diaminopimelate + ADP + phosphate + H(+)</text>
        <dbReference type="Rhea" id="RHEA:23676"/>
        <dbReference type="ChEBI" id="CHEBI:15378"/>
        <dbReference type="ChEBI" id="CHEBI:30616"/>
        <dbReference type="ChEBI" id="CHEBI:43474"/>
        <dbReference type="ChEBI" id="CHEBI:57791"/>
        <dbReference type="ChEBI" id="CHEBI:83900"/>
        <dbReference type="ChEBI" id="CHEBI:83905"/>
        <dbReference type="ChEBI" id="CHEBI:456216"/>
        <dbReference type="EC" id="6.3.2.13"/>
    </reaction>
</comment>
<feature type="short sequence motif" description="Meso-diaminopimelate recognition motif" evidence="7">
    <location>
        <begin position="415"/>
        <end position="418"/>
    </location>
</feature>
<gene>
    <name evidence="7" type="primary">murE</name>
    <name evidence="12" type="ORF">CRV12_02030</name>
</gene>
<dbReference type="Pfam" id="PF02875">
    <property type="entry name" value="Mur_ligase_C"/>
    <property type="match status" value="1"/>
</dbReference>
<accession>A0A2P5T082</accession>
<dbReference type="GO" id="GO:0000287">
    <property type="term" value="F:magnesium ion binding"/>
    <property type="evidence" value="ECO:0007669"/>
    <property type="project" value="UniProtKB-UniRule"/>
</dbReference>
<evidence type="ECO:0000313" key="13">
    <source>
        <dbReference type="Proteomes" id="UP000296153"/>
    </source>
</evidence>
<feature type="binding site" evidence="7">
    <location>
        <position position="194"/>
    </location>
    <ligand>
        <name>UDP-N-acetyl-alpha-D-muramoyl-L-alanyl-D-glutamate</name>
        <dbReference type="ChEBI" id="CHEBI:83900"/>
    </ligand>
</feature>
<evidence type="ECO:0000259" key="10">
    <source>
        <dbReference type="Pfam" id="PF02875"/>
    </source>
</evidence>
<dbReference type="NCBIfam" id="NF001123">
    <property type="entry name" value="PRK00139.1-1"/>
    <property type="match status" value="1"/>
</dbReference>
<evidence type="ECO:0000256" key="6">
    <source>
        <dbReference type="ARBA" id="ARBA00023316"/>
    </source>
</evidence>
<keyword evidence="7 12" id="KW-0436">Ligase</keyword>
<comment type="subcellular location">
    <subcellularLocation>
        <location evidence="7 8">Cytoplasm</location>
    </subcellularLocation>
</comment>
<dbReference type="GO" id="GO:0005737">
    <property type="term" value="C:cytoplasm"/>
    <property type="evidence" value="ECO:0007669"/>
    <property type="project" value="UniProtKB-SubCell"/>
</dbReference>
<evidence type="ECO:0000256" key="5">
    <source>
        <dbReference type="ARBA" id="ARBA00023306"/>
    </source>
</evidence>
<dbReference type="GO" id="GO:0005524">
    <property type="term" value="F:ATP binding"/>
    <property type="evidence" value="ECO:0007669"/>
    <property type="project" value="UniProtKB-UniRule"/>
</dbReference>
<dbReference type="Gene3D" id="3.40.1190.10">
    <property type="entry name" value="Mur-like, catalytic domain"/>
    <property type="match status" value="1"/>
</dbReference>
<dbReference type="EC" id="6.3.2.13" evidence="7"/>
<comment type="pathway">
    <text evidence="7 8">Cell wall biogenesis; peptidoglycan biosynthesis.</text>
</comment>
<feature type="binding site" evidence="7">
    <location>
        <position position="28"/>
    </location>
    <ligand>
        <name>UDP-N-acetyl-alpha-D-muramoyl-L-alanyl-D-glutamate</name>
        <dbReference type="ChEBI" id="CHEBI:83900"/>
    </ligand>
</feature>
<evidence type="ECO:0000256" key="3">
    <source>
        <dbReference type="ARBA" id="ARBA00022960"/>
    </source>
</evidence>
<feature type="binding site" evidence="7">
    <location>
        <position position="470"/>
    </location>
    <ligand>
        <name>meso-2,6-diaminopimelate</name>
        <dbReference type="ChEBI" id="CHEBI:57791"/>
    </ligand>
</feature>
<keyword evidence="4 7" id="KW-0573">Peptidoglycan synthesis</keyword>
<feature type="modified residue" description="N6-carboxylysine" evidence="7">
    <location>
        <position position="226"/>
    </location>
</feature>
<dbReference type="EMBL" id="PDKT01000002">
    <property type="protein sequence ID" value="PPI87973.1"/>
    <property type="molecule type" value="Genomic_DNA"/>
</dbReference>
<comment type="cofactor">
    <cofactor evidence="7">
        <name>Mg(2+)</name>
        <dbReference type="ChEBI" id="CHEBI:18420"/>
    </cofactor>
</comment>
<evidence type="ECO:0000256" key="7">
    <source>
        <dbReference type="HAMAP-Rule" id="MF_00208"/>
    </source>
</evidence>
<feature type="binding site" evidence="7">
    <location>
        <begin position="415"/>
        <end position="418"/>
    </location>
    <ligand>
        <name>meso-2,6-diaminopimelate</name>
        <dbReference type="ChEBI" id="CHEBI:57791"/>
    </ligand>
</feature>
<dbReference type="InterPro" id="IPR005761">
    <property type="entry name" value="UDP-N-AcMur-Glu-dNH2Pim_ligase"/>
</dbReference>
<comment type="function">
    <text evidence="7">Catalyzes the addition of meso-diaminopimelic acid to the nucleotide precursor UDP-N-acetylmuramoyl-L-alanyl-D-glutamate (UMAG) in the biosynthesis of bacterial cell-wall peptidoglycan.</text>
</comment>
<keyword evidence="7" id="KW-0460">Magnesium</keyword>
<keyword evidence="7" id="KW-0547">Nucleotide-binding</keyword>
<dbReference type="InterPro" id="IPR036565">
    <property type="entry name" value="Mur-like_cat_sf"/>
</dbReference>
<proteinExistence type="inferred from homology"/>
<dbReference type="InterPro" id="IPR035911">
    <property type="entry name" value="MurE/MurF_N"/>
</dbReference>
<evidence type="ECO:0000256" key="8">
    <source>
        <dbReference type="RuleBase" id="RU004135"/>
    </source>
</evidence>
<keyword evidence="7" id="KW-0067">ATP-binding</keyword>
<dbReference type="HAMAP" id="MF_00208">
    <property type="entry name" value="MurE"/>
    <property type="match status" value="1"/>
</dbReference>
<dbReference type="GO" id="GO:0051301">
    <property type="term" value="P:cell division"/>
    <property type="evidence" value="ECO:0007669"/>
    <property type="project" value="UniProtKB-KW"/>
</dbReference>
<evidence type="ECO:0000313" key="12">
    <source>
        <dbReference type="EMBL" id="PPI87973.1"/>
    </source>
</evidence>
<feature type="domain" description="Mur ligase N-terminal catalytic" evidence="9">
    <location>
        <begin position="25"/>
        <end position="71"/>
    </location>
</feature>
<keyword evidence="2 7" id="KW-0132">Cell division</keyword>
<dbReference type="UniPathway" id="UPA00219"/>
<comment type="similarity">
    <text evidence="1 7">Belongs to the MurCDEF family. MurE subfamily.</text>
</comment>
<dbReference type="GO" id="GO:0071555">
    <property type="term" value="P:cell wall organization"/>
    <property type="evidence" value="ECO:0007669"/>
    <property type="project" value="UniProtKB-KW"/>
</dbReference>
<keyword evidence="6 7" id="KW-0961">Cell wall biogenesis/degradation</keyword>
<dbReference type="InterPro" id="IPR013221">
    <property type="entry name" value="Mur_ligase_cen"/>
</dbReference>
<dbReference type="NCBIfam" id="NF001126">
    <property type="entry name" value="PRK00139.1-4"/>
    <property type="match status" value="1"/>
</dbReference>
<feature type="binding site" evidence="7">
    <location>
        <begin position="117"/>
        <end position="123"/>
    </location>
    <ligand>
        <name>ATP</name>
        <dbReference type="ChEBI" id="CHEBI:30616"/>
    </ligand>
</feature>
<evidence type="ECO:0000256" key="1">
    <source>
        <dbReference type="ARBA" id="ARBA00005898"/>
    </source>
</evidence>
<dbReference type="SUPFAM" id="SSF63418">
    <property type="entry name" value="MurE/MurF N-terminal domain"/>
    <property type="match status" value="1"/>
</dbReference>
<evidence type="ECO:0000259" key="11">
    <source>
        <dbReference type="Pfam" id="PF08245"/>
    </source>
</evidence>
<evidence type="ECO:0000259" key="9">
    <source>
        <dbReference type="Pfam" id="PF01225"/>
    </source>
</evidence>
<dbReference type="PANTHER" id="PTHR23135:SF4">
    <property type="entry name" value="UDP-N-ACETYLMURAMOYL-L-ALANYL-D-GLUTAMATE--2,6-DIAMINOPIMELATE LIGASE MURE HOMOLOG, CHLOROPLASTIC"/>
    <property type="match status" value="1"/>
</dbReference>
<name>A0A2P5T082_9GAMM</name>
<protein>
    <recommendedName>
        <fullName evidence="7">UDP-N-acetylmuramoyl-L-alanyl-D-glutamate--2,6-diaminopimelate ligase</fullName>
        <ecNumber evidence="7">6.3.2.13</ecNumber>
    </recommendedName>
    <alternativeName>
        <fullName evidence="7">Meso-A2pm-adding enzyme</fullName>
    </alternativeName>
    <alternativeName>
        <fullName evidence="7">Meso-diaminopimelate-adding enzyme</fullName>
    </alternativeName>
    <alternativeName>
        <fullName evidence="7">UDP-MurNAc-L-Ala-D-Glu:meso-diaminopimelate ligase</fullName>
    </alternativeName>
    <alternativeName>
        <fullName evidence="7">UDP-MurNAc-tripeptide synthetase</fullName>
    </alternativeName>
    <alternativeName>
        <fullName evidence="7">UDP-N-acetylmuramyl-tripeptide synthetase</fullName>
    </alternativeName>
</protein>
<comment type="PTM">
    <text evidence="7">Carboxylation is probably crucial for Mg(2+) binding and, consequently, for the gamma-phosphate positioning of ATP.</text>
</comment>
<dbReference type="Pfam" id="PF01225">
    <property type="entry name" value="Mur_ligase"/>
    <property type="match status" value="1"/>
</dbReference>
<dbReference type="PANTHER" id="PTHR23135">
    <property type="entry name" value="MUR LIGASE FAMILY MEMBER"/>
    <property type="match status" value="1"/>
</dbReference>
<organism evidence="12 13">
    <name type="scientific">Candidatus Pantoea edessiphila</name>
    <dbReference type="NCBI Taxonomy" id="2044610"/>
    <lineage>
        <taxon>Bacteria</taxon>
        <taxon>Pseudomonadati</taxon>
        <taxon>Pseudomonadota</taxon>
        <taxon>Gammaproteobacteria</taxon>
        <taxon>Enterobacterales</taxon>
        <taxon>Erwiniaceae</taxon>
        <taxon>Pantoea</taxon>
    </lineage>
</organism>
<dbReference type="InterPro" id="IPR036615">
    <property type="entry name" value="Mur_ligase_C_dom_sf"/>
</dbReference>
<dbReference type="InterPro" id="IPR000713">
    <property type="entry name" value="Mur_ligase_N"/>
</dbReference>
<feature type="binding site" evidence="7">
    <location>
        <position position="391"/>
    </location>
    <ligand>
        <name>meso-2,6-diaminopimelate</name>
        <dbReference type="ChEBI" id="CHEBI:57791"/>
    </ligand>
</feature>
<comment type="caution">
    <text evidence="12">The sequence shown here is derived from an EMBL/GenBank/DDBJ whole genome shotgun (WGS) entry which is preliminary data.</text>
</comment>
<reference evidence="12 13" key="1">
    <citation type="journal article" date="2018" name="Genome Biol. Evol.">
        <title>Cladogenesis and Genomic Streamlining in Extracellular Endosymbionts of Tropical Stink Bugs.</title>
        <authorList>
            <person name="Otero-Bravo A."/>
            <person name="Goffredi S."/>
            <person name="Sabree Z.L."/>
        </authorList>
    </citation>
    <scope>NUCLEOTIDE SEQUENCE [LARGE SCALE GENOMIC DNA]</scope>
    <source>
        <strain evidence="12 13">SoEE</strain>
    </source>
</reference>
<dbReference type="Proteomes" id="UP000296153">
    <property type="component" value="Unassembled WGS sequence"/>
</dbReference>
<dbReference type="RefSeq" id="WP_136131001.1">
    <property type="nucleotide sequence ID" value="NZ_PDKT01000002.1"/>
</dbReference>
<evidence type="ECO:0000256" key="2">
    <source>
        <dbReference type="ARBA" id="ARBA00022618"/>
    </source>
</evidence>
<dbReference type="InterPro" id="IPR004101">
    <property type="entry name" value="Mur_ligase_C"/>
</dbReference>